<keyword evidence="1 2" id="KW-0732">Signal</keyword>
<dbReference type="STRING" id="639283.Snov_1028"/>
<dbReference type="KEGG" id="sno:Snov_1028"/>
<accession>D7A6X4</accession>
<protein>
    <submittedName>
        <fullName evidence="3">Acid phosphatase (Class B)</fullName>
    </submittedName>
</protein>
<dbReference type="HOGENOM" id="CLU_053338_3_0_5"/>
<dbReference type="EMBL" id="CP002026">
    <property type="protein sequence ID" value="ADH88348.1"/>
    <property type="molecule type" value="Genomic_DNA"/>
</dbReference>
<dbReference type="PANTHER" id="PTHR31284:SF10">
    <property type="entry name" value="ACID PHOSPHATASE-LIKE PROTEIN"/>
    <property type="match status" value="1"/>
</dbReference>
<dbReference type="InterPro" id="IPR023214">
    <property type="entry name" value="HAD_sf"/>
</dbReference>
<organism evidence="3 4">
    <name type="scientific">Ancylobacter novellus (strain ATCC 8093 / DSM 506 / JCM 20403 / CCM 1077 / IAM 12100 / NBRC 12443 / NCIMB 10456)</name>
    <name type="common">Starkeya novella</name>
    <dbReference type="NCBI Taxonomy" id="639283"/>
    <lineage>
        <taxon>Bacteria</taxon>
        <taxon>Pseudomonadati</taxon>
        <taxon>Pseudomonadota</taxon>
        <taxon>Alphaproteobacteria</taxon>
        <taxon>Hyphomicrobiales</taxon>
        <taxon>Xanthobacteraceae</taxon>
        <taxon>Ancylobacter</taxon>
    </lineage>
</organism>
<dbReference type="RefSeq" id="WP_013165853.1">
    <property type="nucleotide sequence ID" value="NC_014217.1"/>
</dbReference>
<dbReference type="Proteomes" id="UP000006633">
    <property type="component" value="Chromosome"/>
</dbReference>
<name>D7A6X4_ANCN5</name>
<evidence type="ECO:0000256" key="2">
    <source>
        <dbReference type="SAM" id="SignalP"/>
    </source>
</evidence>
<evidence type="ECO:0000256" key="1">
    <source>
        <dbReference type="ARBA" id="ARBA00022729"/>
    </source>
</evidence>
<dbReference type="InterPro" id="IPR005519">
    <property type="entry name" value="Acid_phosphat_B-like"/>
</dbReference>
<dbReference type="AlphaFoldDB" id="D7A6X4"/>
<feature type="signal peptide" evidence="2">
    <location>
        <begin position="1"/>
        <end position="19"/>
    </location>
</feature>
<dbReference type="OrthoDB" id="193314at2"/>
<reference evidence="3 4" key="1">
    <citation type="journal article" date="2012" name="Stand. Genomic Sci.">
        <title>Complete genome sequence of the facultatively chemolithoautotrophic and methylotrophic alpha Proteobacterium Starkeya novella type strain (ATCC 8093(T)).</title>
        <authorList>
            <person name="Kappler U."/>
            <person name="Davenport K."/>
            <person name="Beatson S."/>
            <person name="Lucas S."/>
            <person name="Lapidus A."/>
            <person name="Copeland A."/>
            <person name="Berry K.W."/>
            <person name="Glavina Del Rio T."/>
            <person name="Hammon N."/>
            <person name="Dalin E."/>
            <person name="Tice H."/>
            <person name="Pitluck S."/>
            <person name="Richardson P."/>
            <person name="Bruce D."/>
            <person name="Goodwin L.A."/>
            <person name="Han C."/>
            <person name="Tapia R."/>
            <person name="Detter J.C."/>
            <person name="Chang Y.J."/>
            <person name="Jeffries C.D."/>
            <person name="Land M."/>
            <person name="Hauser L."/>
            <person name="Kyrpides N.C."/>
            <person name="Goker M."/>
            <person name="Ivanova N."/>
            <person name="Klenk H.P."/>
            <person name="Woyke T."/>
        </authorList>
    </citation>
    <scope>NUCLEOTIDE SEQUENCE [LARGE SCALE GENOMIC DNA]</scope>
    <source>
        <strain evidence="4">ATCC 8093 / DSM 506 / JCM 20403 / CCM 1077 / IAM 12100 / NBRC 12443 / NCIMB 10456</strain>
    </source>
</reference>
<dbReference type="Pfam" id="PF03767">
    <property type="entry name" value="Acid_phosphat_B"/>
    <property type="match status" value="1"/>
</dbReference>
<gene>
    <name evidence="3" type="ordered locus">Snov_1028</name>
</gene>
<proteinExistence type="predicted"/>
<feature type="chain" id="PRO_5003092538" evidence="2">
    <location>
        <begin position="20"/>
        <end position="235"/>
    </location>
</feature>
<evidence type="ECO:0000313" key="3">
    <source>
        <dbReference type="EMBL" id="ADH88348.1"/>
    </source>
</evidence>
<dbReference type="SUPFAM" id="SSF56784">
    <property type="entry name" value="HAD-like"/>
    <property type="match status" value="1"/>
</dbReference>
<dbReference type="eggNOG" id="COG2503">
    <property type="taxonomic scope" value="Bacteria"/>
</dbReference>
<dbReference type="InterPro" id="IPR036412">
    <property type="entry name" value="HAD-like_sf"/>
</dbReference>
<dbReference type="Gene3D" id="3.40.50.1000">
    <property type="entry name" value="HAD superfamily/HAD-like"/>
    <property type="match status" value="1"/>
</dbReference>
<keyword evidence="4" id="KW-1185">Reference proteome</keyword>
<dbReference type="PANTHER" id="PTHR31284">
    <property type="entry name" value="ACID PHOSPHATASE-LIKE PROTEIN"/>
    <property type="match status" value="1"/>
</dbReference>
<sequence>MRGRLAFAAFLALAAPAAAQPAPGALVAPAQQPVNVGDAKFAAAVYHDSGAYQREIAVIAEKASAWIAERAPQVTRPALVLDIDETALSNWDIIKRDDFGRIIPGPCSLGQDGPCGWAAWDLLGVDPAIEPVREVFAKARALGVAVFFISGRPESQREATDRNLVAAGYGGYEKLYLPADGANFASLADYKMPIRTQIEAEGYAIIANMGDQPSDLFGGHGEKLFQLPNPFYRIP</sequence>
<evidence type="ECO:0000313" key="4">
    <source>
        <dbReference type="Proteomes" id="UP000006633"/>
    </source>
</evidence>